<dbReference type="AlphaFoldDB" id="A0A7C3CTN4"/>
<evidence type="ECO:0000256" key="2">
    <source>
        <dbReference type="SAM" id="MobiDB-lite"/>
    </source>
</evidence>
<sequence>METRVYLLRHGQTYANAEGRFAGRTREELTPQGREQAQRAGELLRADPPRRVYISPLHRTRH</sequence>
<feature type="binding site" evidence="1">
    <location>
        <begin position="9"/>
        <end position="16"/>
    </location>
    <ligand>
        <name>substrate</name>
    </ligand>
</feature>
<name>A0A7C3CTN4_9BACT</name>
<dbReference type="EMBL" id="DRMH01000086">
    <property type="protein sequence ID" value="HFC98153.1"/>
    <property type="molecule type" value="Genomic_DNA"/>
</dbReference>
<dbReference type="SUPFAM" id="SSF53254">
    <property type="entry name" value="Phosphoglycerate mutase-like"/>
    <property type="match status" value="1"/>
</dbReference>
<proteinExistence type="predicted"/>
<dbReference type="PANTHER" id="PTHR48100">
    <property type="entry name" value="BROAD-SPECIFICITY PHOSPHATASE YOR283W-RELATED"/>
    <property type="match status" value="1"/>
</dbReference>
<organism evidence="3">
    <name type="scientific">Thermosulfurimonas dismutans</name>
    <dbReference type="NCBI Taxonomy" id="999894"/>
    <lineage>
        <taxon>Bacteria</taxon>
        <taxon>Pseudomonadati</taxon>
        <taxon>Thermodesulfobacteriota</taxon>
        <taxon>Thermodesulfobacteria</taxon>
        <taxon>Thermodesulfobacteriales</taxon>
        <taxon>Thermodesulfobacteriaceae</taxon>
        <taxon>Thermosulfurimonas</taxon>
    </lineage>
</organism>
<dbReference type="Gene3D" id="3.40.50.1240">
    <property type="entry name" value="Phosphoglycerate mutase-like"/>
    <property type="match status" value="1"/>
</dbReference>
<gene>
    <name evidence="3" type="ORF">ENJ40_06835</name>
</gene>
<accession>A0A7C3CTN4</accession>
<dbReference type="Proteomes" id="UP000886043">
    <property type="component" value="Unassembled WGS sequence"/>
</dbReference>
<reference evidence="3" key="1">
    <citation type="journal article" date="2020" name="mSystems">
        <title>Genome- and Community-Level Interaction Insights into Carbon Utilization and Element Cycling Functions of Hydrothermarchaeota in Hydrothermal Sediment.</title>
        <authorList>
            <person name="Zhou Z."/>
            <person name="Liu Y."/>
            <person name="Xu W."/>
            <person name="Pan J."/>
            <person name="Luo Z.H."/>
            <person name="Li M."/>
        </authorList>
    </citation>
    <scope>NUCLEOTIDE SEQUENCE [LARGE SCALE GENOMIC DNA]</scope>
    <source>
        <strain evidence="3">HyVt-483</strain>
    </source>
</reference>
<dbReference type="Pfam" id="PF00300">
    <property type="entry name" value="His_Phos_1"/>
    <property type="match status" value="1"/>
</dbReference>
<protein>
    <submittedName>
        <fullName evidence="3">Histidine phosphatase family protein</fullName>
    </submittedName>
</protein>
<comment type="caution">
    <text evidence="3">The sequence shown here is derived from an EMBL/GenBank/DDBJ whole genome shotgun (WGS) entry which is preliminary data.</text>
</comment>
<feature type="region of interest" description="Disordered" evidence="2">
    <location>
        <begin position="22"/>
        <end position="49"/>
    </location>
</feature>
<dbReference type="SMART" id="SM00855">
    <property type="entry name" value="PGAM"/>
    <property type="match status" value="1"/>
</dbReference>
<evidence type="ECO:0000313" key="3">
    <source>
        <dbReference type="EMBL" id="HFC98153.1"/>
    </source>
</evidence>
<dbReference type="GO" id="GO:0016791">
    <property type="term" value="F:phosphatase activity"/>
    <property type="evidence" value="ECO:0007669"/>
    <property type="project" value="TreeGrafter"/>
</dbReference>
<feature type="binding site" evidence="1">
    <location>
        <position position="59"/>
    </location>
    <ligand>
        <name>substrate</name>
    </ligand>
</feature>
<feature type="non-terminal residue" evidence="3">
    <location>
        <position position="62"/>
    </location>
</feature>
<evidence type="ECO:0000256" key="1">
    <source>
        <dbReference type="PIRSR" id="PIRSR613078-2"/>
    </source>
</evidence>
<dbReference type="InterPro" id="IPR029033">
    <property type="entry name" value="His_PPase_superfam"/>
</dbReference>
<dbReference type="InterPro" id="IPR050275">
    <property type="entry name" value="PGM_Phosphatase"/>
</dbReference>
<dbReference type="InterPro" id="IPR013078">
    <property type="entry name" value="His_Pase_superF_clade-1"/>
</dbReference>
<dbReference type="CDD" id="cd07067">
    <property type="entry name" value="HP_PGM_like"/>
    <property type="match status" value="1"/>
</dbReference>